<dbReference type="OrthoDB" id="61870at2759"/>
<sequence length="308" mass="34187">MAAEPLRELVDNRDVECLLEALRKDLPDSIHIFTRIATALRWRRQGLDDGDVQVSFYRGVDEGDATDGHTTAVAVMRVEGMPEPNVSLHTTDASCAALRRVLADSEHIPWDESIRFESVHERCLPDLLAAIRAHGDPRPALLKTDKMLLPRDECLRLEVRDPGPGLALRPLEPRHAKRVNDHWAYRTTGSERMIAITIERSPGMSWGVFTEEDPQGDPVAFVMGAWFGGLAILHTMDSHRRRGLGELVTRAACRAAATQTGFDSHANIVTPNPASEATLAKVGYRQVCKCTWVDYTAPGRLTPKSPFL</sequence>
<organism evidence="2 3">
    <name type="scientific">Frankliniella occidentalis</name>
    <name type="common">Western flower thrips</name>
    <name type="synonym">Euthrips occidentalis</name>
    <dbReference type="NCBI Taxonomy" id="133901"/>
    <lineage>
        <taxon>Eukaryota</taxon>
        <taxon>Metazoa</taxon>
        <taxon>Ecdysozoa</taxon>
        <taxon>Arthropoda</taxon>
        <taxon>Hexapoda</taxon>
        <taxon>Insecta</taxon>
        <taxon>Pterygota</taxon>
        <taxon>Neoptera</taxon>
        <taxon>Paraneoptera</taxon>
        <taxon>Thysanoptera</taxon>
        <taxon>Terebrantia</taxon>
        <taxon>Thripoidea</taxon>
        <taxon>Thripidae</taxon>
        <taxon>Frankliniella</taxon>
    </lineage>
</organism>
<accession>A0A6J1SX89</accession>
<evidence type="ECO:0000259" key="1">
    <source>
        <dbReference type="Pfam" id="PF08445"/>
    </source>
</evidence>
<protein>
    <submittedName>
        <fullName evidence="3">Uncharacterized protein LOC113211628</fullName>
    </submittedName>
</protein>
<dbReference type="SUPFAM" id="SSF55729">
    <property type="entry name" value="Acyl-CoA N-acyltransferases (Nat)"/>
    <property type="match status" value="1"/>
</dbReference>
<dbReference type="InterPro" id="IPR053225">
    <property type="entry name" value="Acyl-CoA_N-acyltransferase"/>
</dbReference>
<dbReference type="RefSeq" id="XP_026285854.1">
    <property type="nucleotide sequence ID" value="XM_026430069.2"/>
</dbReference>
<dbReference type="InterPro" id="IPR016181">
    <property type="entry name" value="Acyl_CoA_acyltransferase"/>
</dbReference>
<gene>
    <name evidence="3" type="primary">LOC113211628</name>
</gene>
<keyword evidence="2" id="KW-1185">Reference proteome</keyword>
<dbReference type="AlphaFoldDB" id="A0A6J1SX89"/>
<feature type="domain" description="GCN5-related N-acetyltransferase Rv2170-like" evidence="1">
    <location>
        <begin position="223"/>
        <end position="293"/>
    </location>
</feature>
<dbReference type="Gene3D" id="3.40.630.30">
    <property type="match status" value="2"/>
</dbReference>
<dbReference type="GO" id="GO:0016747">
    <property type="term" value="F:acyltransferase activity, transferring groups other than amino-acyl groups"/>
    <property type="evidence" value="ECO:0007669"/>
    <property type="project" value="InterPro"/>
</dbReference>
<dbReference type="Proteomes" id="UP000504606">
    <property type="component" value="Unplaced"/>
</dbReference>
<dbReference type="PANTHER" id="PTHR20958:SF6">
    <property type="entry name" value="GLYCINE N-ACYLTRANSFERASE-LIKE PROTEIN"/>
    <property type="match status" value="1"/>
</dbReference>
<dbReference type="Pfam" id="PF08445">
    <property type="entry name" value="FR47"/>
    <property type="match status" value="1"/>
</dbReference>
<name>A0A6J1SX89_FRAOC</name>
<reference evidence="3" key="1">
    <citation type="submission" date="2025-08" db="UniProtKB">
        <authorList>
            <consortium name="RefSeq"/>
        </authorList>
    </citation>
    <scope>IDENTIFICATION</scope>
    <source>
        <tissue evidence="3">Whole organism</tissue>
    </source>
</reference>
<dbReference type="KEGG" id="foc:113211628"/>
<dbReference type="GeneID" id="113211628"/>
<evidence type="ECO:0000313" key="3">
    <source>
        <dbReference type="RefSeq" id="XP_026285854.1"/>
    </source>
</evidence>
<proteinExistence type="predicted"/>
<dbReference type="PANTHER" id="PTHR20958">
    <property type="entry name" value="GLYCINE N-ACYLTRANSFERASE-LIKE PROTEIN"/>
    <property type="match status" value="1"/>
</dbReference>
<evidence type="ECO:0000313" key="2">
    <source>
        <dbReference type="Proteomes" id="UP000504606"/>
    </source>
</evidence>
<dbReference type="InterPro" id="IPR013653">
    <property type="entry name" value="GCN5-like_dom"/>
</dbReference>